<keyword evidence="3" id="KW-1185">Reference proteome</keyword>
<feature type="compositionally biased region" description="Basic and acidic residues" evidence="1">
    <location>
        <begin position="8"/>
        <end position="27"/>
    </location>
</feature>
<feature type="region of interest" description="Disordered" evidence="1">
    <location>
        <begin position="1"/>
        <end position="43"/>
    </location>
</feature>
<evidence type="ECO:0000313" key="3">
    <source>
        <dbReference type="Proteomes" id="UP001221142"/>
    </source>
</evidence>
<proteinExistence type="predicted"/>
<sequence length="347" mass="37552">MTAPTTDTDARVVIRFRGSEDPGDRGNGRNGQKHAPASGVPNAQRVARAALRCMLNVDGRRVAMYDSRAASQPLQGVKSASLGLGPTQESTTTEPTHSTIAPSAGSPTRNFSTLQSTSAFIALTTHTKNPAAVITQSQKMSTQRIEAQIEQICLGIERQKDVLKKLESSKSLLQQQLNAARDPVARLPVEIASEIFLQCLPPPSEYPREYPQPQARHAPQLFLNVCHNWTNIALSTPALWASIGIILPSTSAFESLSEMWLRRAGNHLLNISLGGVFDSLVAHPIQSHFAQLESLAIGPTKPKILEAFSLKWSCPVSKSWKSLAQAMGPGPYVPGFRSTNFYAAAPI</sequence>
<name>A0AAD7CI98_9AGAR</name>
<dbReference type="EMBL" id="JARKIF010000001">
    <property type="protein sequence ID" value="KAJ7649928.1"/>
    <property type="molecule type" value="Genomic_DNA"/>
</dbReference>
<organism evidence="2 3">
    <name type="scientific">Roridomyces roridus</name>
    <dbReference type="NCBI Taxonomy" id="1738132"/>
    <lineage>
        <taxon>Eukaryota</taxon>
        <taxon>Fungi</taxon>
        <taxon>Dikarya</taxon>
        <taxon>Basidiomycota</taxon>
        <taxon>Agaricomycotina</taxon>
        <taxon>Agaricomycetes</taxon>
        <taxon>Agaricomycetidae</taxon>
        <taxon>Agaricales</taxon>
        <taxon>Marasmiineae</taxon>
        <taxon>Mycenaceae</taxon>
        <taxon>Roridomyces</taxon>
    </lineage>
</organism>
<protein>
    <recommendedName>
        <fullName evidence="4">F-box domain-containing protein</fullName>
    </recommendedName>
</protein>
<dbReference type="Proteomes" id="UP001221142">
    <property type="component" value="Unassembled WGS sequence"/>
</dbReference>
<accession>A0AAD7CI98</accession>
<evidence type="ECO:0000313" key="2">
    <source>
        <dbReference type="EMBL" id="KAJ7649928.1"/>
    </source>
</evidence>
<reference evidence="2" key="1">
    <citation type="submission" date="2023-03" db="EMBL/GenBank/DDBJ databases">
        <title>Massive genome expansion in bonnet fungi (Mycena s.s.) driven by repeated elements and novel gene families across ecological guilds.</title>
        <authorList>
            <consortium name="Lawrence Berkeley National Laboratory"/>
            <person name="Harder C.B."/>
            <person name="Miyauchi S."/>
            <person name="Viragh M."/>
            <person name="Kuo A."/>
            <person name="Thoen E."/>
            <person name="Andreopoulos B."/>
            <person name="Lu D."/>
            <person name="Skrede I."/>
            <person name="Drula E."/>
            <person name="Henrissat B."/>
            <person name="Morin E."/>
            <person name="Kohler A."/>
            <person name="Barry K."/>
            <person name="LaButti K."/>
            <person name="Morin E."/>
            <person name="Salamov A."/>
            <person name="Lipzen A."/>
            <person name="Mereny Z."/>
            <person name="Hegedus B."/>
            <person name="Baldrian P."/>
            <person name="Stursova M."/>
            <person name="Weitz H."/>
            <person name="Taylor A."/>
            <person name="Grigoriev I.V."/>
            <person name="Nagy L.G."/>
            <person name="Martin F."/>
            <person name="Kauserud H."/>
        </authorList>
    </citation>
    <scope>NUCLEOTIDE SEQUENCE</scope>
    <source>
        <strain evidence="2">9284</strain>
    </source>
</reference>
<feature type="region of interest" description="Disordered" evidence="1">
    <location>
        <begin position="78"/>
        <end position="109"/>
    </location>
</feature>
<feature type="compositionally biased region" description="Polar residues" evidence="1">
    <location>
        <begin position="87"/>
        <end position="109"/>
    </location>
</feature>
<comment type="caution">
    <text evidence="2">The sequence shown here is derived from an EMBL/GenBank/DDBJ whole genome shotgun (WGS) entry which is preliminary data.</text>
</comment>
<evidence type="ECO:0000256" key="1">
    <source>
        <dbReference type="SAM" id="MobiDB-lite"/>
    </source>
</evidence>
<gene>
    <name evidence="2" type="ORF">FB45DRAFT_1075742</name>
</gene>
<evidence type="ECO:0008006" key="4">
    <source>
        <dbReference type="Google" id="ProtNLM"/>
    </source>
</evidence>
<dbReference type="AlphaFoldDB" id="A0AAD7CI98"/>